<dbReference type="Gene3D" id="4.10.280.10">
    <property type="entry name" value="Helix-loop-helix DNA-binding domain"/>
    <property type="match status" value="1"/>
</dbReference>
<evidence type="ECO:0000256" key="5">
    <source>
        <dbReference type="SAM" id="MobiDB-lite"/>
    </source>
</evidence>
<evidence type="ECO:0000256" key="2">
    <source>
        <dbReference type="ARBA" id="ARBA00023015"/>
    </source>
</evidence>
<evidence type="ECO:0000256" key="4">
    <source>
        <dbReference type="ARBA" id="ARBA00023242"/>
    </source>
</evidence>
<feature type="region of interest" description="Disordered" evidence="5">
    <location>
        <begin position="313"/>
        <end position="337"/>
    </location>
</feature>
<organism evidence="7 8">
    <name type="scientific">Meloidogyne incognita</name>
    <name type="common">Southern root-knot nematode worm</name>
    <name type="synonym">Oxyuris incognita</name>
    <dbReference type="NCBI Taxonomy" id="6306"/>
    <lineage>
        <taxon>Eukaryota</taxon>
        <taxon>Metazoa</taxon>
        <taxon>Ecdysozoa</taxon>
        <taxon>Nematoda</taxon>
        <taxon>Chromadorea</taxon>
        <taxon>Rhabditida</taxon>
        <taxon>Tylenchina</taxon>
        <taxon>Tylenchomorpha</taxon>
        <taxon>Tylenchoidea</taxon>
        <taxon>Meloidogynidae</taxon>
        <taxon>Meloidogyninae</taxon>
        <taxon>Meloidogyne</taxon>
        <taxon>Meloidogyne incognita group</taxon>
    </lineage>
</organism>
<evidence type="ECO:0000256" key="3">
    <source>
        <dbReference type="ARBA" id="ARBA00023163"/>
    </source>
</evidence>
<dbReference type="CDD" id="cd11410">
    <property type="entry name" value="bHLH_O_HES"/>
    <property type="match status" value="1"/>
</dbReference>
<sequence length="350" mass="40316">MLTQQNNNKNQQINHPQIPDFNVFFGNRRGLNACSGANRRSPTPDCPSFEHLERKQKKPIMERKRRARLNACFERLKEILLSSDTQQSSKLEKADVLEKTVIFVRHLQKEHSLLRQHLNQLLAGTESGQQFQKGISIAIAATNELLAGLQPELCKRVQVEVPERILRALGVSSSNNSNLFTSNNLISTSTQQQNNNKLINPSLISNVNQQKYTNNYFINPINNNNISNKNNIFPNNIPPIPPATCYRLPSTSLNLFPLQQQNSFLNYYYPSNYVINNLNNGIKKVAPSKEPNKEENEEEEEQVVDVESLINEEEEQKEEFNKNEENKEVNSDSLKMRRKNISRKTVWRPY</sequence>
<feature type="domain" description="BHLH" evidence="6">
    <location>
        <begin position="53"/>
        <end position="107"/>
    </location>
</feature>
<feature type="region of interest" description="Disordered" evidence="5">
    <location>
        <begin position="287"/>
        <end position="306"/>
    </location>
</feature>
<accession>A0A914MTK2</accession>
<evidence type="ECO:0000313" key="8">
    <source>
        <dbReference type="WBParaSite" id="Minc3s02391g29808"/>
    </source>
</evidence>
<comment type="subcellular location">
    <subcellularLocation>
        <location evidence="1">Nucleus</location>
    </subcellularLocation>
</comment>
<reference evidence="8" key="1">
    <citation type="submission" date="2022-11" db="UniProtKB">
        <authorList>
            <consortium name="WormBaseParasite"/>
        </authorList>
    </citation>
    <scope>IDENTIFICATION</scope>
</reference>
<evidence type="ECO:0000259" key="6">
    <source>
        <dbReference type="PROSITE" id="PS50888"/>
    </source>
</evidence>
<dbReference type="WBParaSite" id="Minc3s02391g29808">
    <property type="protein sequence ID" value="Minc3s02391g29808"/>
    <property type="gene ID" value="Minc3s02391g29808"/>
</dbReference>
<dbReference type="SUPFAM" id="SSF47459">
    <property type="entry name" value="HLH, helix-loop-helix DNA-binding domain"/>
    <property type="match status" value="1"/>
</dbReference>
<dbReference type="GO" id="GO:0005634">
    <property type="term" value="C:nucleus"/>
    <property type="evidence" value="ECO:0007669"/>
    <property type="project" value="UniProtKB-SubCell"/>
</dbReference>
<dbReference type="SMART" id="SM00353">
    <property type="entry name" value="HLH"/>
    <property type="match status" value="1"/>
</dbReference>
<keyword evidence="3" id="KW-0804">Transcription</keyword>
<dbReference type="GO" id="GO:0046983">
    <property type="term" value="F:protein dimerization activity"/>
    <property type="evidence" value="ECO:0007669"/>
    <property type="project" value="InterPro"/>
</dbReference>
<proteinExistence type="predicted"/>
<keyword evidence="7" id="KW-1185">Reference proteome</keyword>
<dbReference type="InterPro" id="IPR011598">
    <property type="entry name" value="bHLH_dom"/>
</dbReference>
<keyword evidence="4" id="KW-0539">Nucleus</keyword>
<feature type="compositionally biased region" description="Basic and acidic residues" evidence="5">
    <location>
        <begin position="318"/>
        <end position="330"/>
    </location>
</feature>
<dbReference type="Proteomes" id="UP000887563">
    <property type="component" value="Unplaced"/>
</dbReference>
<evidence type="ECO:0000256" key="1">
    <source>
        <dbReference type="ARBA" id="ARBA00004123"/>
    </source>
</evidence>
<evidence type="ECO:0000313" key="7">
    <source>
        <dbReference type="Proteomes" id="UP000887563"/>
    </source>
</evidence>
<feature type="compositionally biased region" description="Acidic residues" evidence="5">
    <location>
        <begin position="295"/>
        <end position="306"/>
    </location>
</feature>
<dbReference type="InterPro" id="IPR050370">
    <property type="entry name" value="HES_HEY"/>
</dbReference>
<keyword evidence="2" id="KW-0805">Transcription regulation</keyword>
<protein>
    <submittedName>
        <fullName evidence="8">BHLH domain-containing protein</fullName>
    </submittedName>
</protein>
<dbReference type="Pfam" id="PF00010">
    <property type="entry name" value="HLH"/>
    <property type="match status" value="1"/>
</dbReference>
<dbReference type="AlphaFoldDB" id="A0A914MTK2"/>
<dbReference type="PANTHER" id="PTHR10985">
    <property type="entry name" value="BASIC HELIX-LOOP-HELIX TRANSCRIPTION FACTOR, HES-RELATED"/>
    <property type="match status" value="1"/>
</dbReference>
<name>A0A914MTK2_MELIC</name>
<dbReference type="InterPro" id="IPR036638">
    <property type="entry name" value="HLH_DNA-bd_sf"/>
</dbReference>
<dbReference type="PROSITE" id="PS50888">
    <property type="entry name" value="BHLH"/>
    <property type="match status" value="1"/>
</dbReference>